<reference evidence="2" key="1">
    <citation type="submission" date="2016-02" db="EMBL/GenBank/DDBJ databases">
        <title>RNAseq analyses of the midgut from blood- or serum-fed Ixodes ricinus ticks.</title>
        <authorList>
            <person name="Perner J."/>
            <person name="Provaznik J."/>
            <person name="Schrenkova J."/>
            <person name="Urbanova V."/>
            <person name="Ribeiro J.M."/>
            <person name="Kopacek P."/>
        </authorList>
    </citation>
    <scope>NUCLEOTIDE SEQUENCE</scope>
    <source>
        <tissue evidence="2">Gut</tissue>
    </source>
</reference>
<feature type="compositionally biased region" description="Basic residues" evidence="1">
    <location>
        <begin position="86"/>
        <end position="97"/>
    </location>
</feature>
<sequence>MNAAVHSASSDDDEELDLSEIDIFVRRSIEPKASPAQTSSGASKLLSQASSAPLDVRPDLRMRFQEASGEASQLRERTAALSRRTEQRRRSRLRKRLAREANTAPEGTTQTESSDWSGVREFLTVNDHLAGPVSHGDCGPKTELESLVDAAIAEGDLDRAEMLSNHLADRQFAVKIANAFAAKRFAEEQKAKKLKEYVKRQRKLPWGFEAKERWQMKGNM</sequence>
<evidence type="ECO:0000256" key="1">
    <source>
        <dbReference type="SAM" id="MobiDB-lite"/>
    </source>
</evidence>
<evidence type="ECO:0000313" key="2">
    <source>
        <dbReference type="EMBL" id="JAP75699.1"/>
    </source>
</evidence>
<dbReference type="InterPro" id="IPR037690">
    <property type="entry name" value="FAM204A"/>
</dbReference>
<proteinExistence type="evidence at transcript level"/>
<evidence type="ECO:0000313" key="3">
    <source>
        <dbReference type="EMBL" id="JAR90204.1"/>
    </source>
</evidence>
<name>A0A131Y8V9_IXORI</name>
<dbReference type="EMBL" id="GEFM01000097">
    <property type="protein sequence ID" value="JAP75699.1"/>
    <property type="molecule type" value="mRNA"/>
</dbReference>
<dbReference type="PANTHER" id="PTHR14386:SF2">
    <property type="entry name" value="PROTEIN FAM204A"/>
    <property type="match status" value="1"/>
</dbReference>
<accession>A0A131Y8V9</accession>
<reference evidence="3" key="2">
    <citation type="journal article" date="2018" name="PLoS Negl. Trop. Dis.">
        <title>Sialome diversity of ticks revealed by RNAseq of single tick salivary glands.</title>
        <authorList>
            <person name="Perner J."/>
            <person name="Kropackova S."/>
            <person name="Kopacek P."/>
            <person name="Ribeiro J.M."/>
        </authorList>
    </citation>
    <scope>NUCLEOTIDE SEQUENCE</scope>
    <source>
        <strain evidence="3">Siblings of single egg batch collected in Ceske Budejovice</strain>
        <tissue evidence="3">Salivary glands</tissue>
    </source>
</reference>
<dbReference type="EMBL" id="GEGO01005200">
    <property type="protein sequence ID" value="JAR90204.1"/>
    <property type="molecule type" value="Transcribed_RNA"/>
</dbReference>
<feature type="compositionally biased region" description="Polar residues" evidence="1">
    <location>
        <begin position="35"/>
        <end position="51"/>
    </location>
</feature>
<feature type="compositionally biased region" description="Polar residues" evidence="1">
    <location>
        <begin position="105"/>
        <end position="116"/>
    </location>
</feature>
<feature type="region of interest" description="Disordered" evidence="1">
    <location>
        <begin position="28"/>
        <end position="116"/>
    </location>
</feature>
<dbReference type="PANTHER" id="PTHR14386">
    <property type="entry name" value="PROTEIN FAM204A"/>
    <property type="match status" value="1"/>
</dbReference>
<protein>
    <submittedName>
        <fullName evidence="2">Putative presenilin</fullName>
    </submittedName>
</protein>
<organism evidence="2">
    <name type="scientific">Ixodes ricinus</name>
    <name type="common">Common tick</name>
    <name type="synonym">Acarus ricinus</name>
    <dbReference type="NCBI Taxonomy" id="34613"/>
    <lineage>
        <taxon>Eukaryota</taxon>
        <taxon>Metazoa</taxon>
        <taxon>Ecdysozoa</taxon>
        <taxon>Arthropoda</taxon>
        <taxon>Chelicerata</taxon>
        <taxon>Arachnida</taxon>
        <taxon>Acari</taxon>
        <taxon>Parasitiformes</taxon>
        <taxon>Ixodida</taxon>
        <taxon>Ixodoidea</taxon>
        <taxon>Ixodidae</taxon>
        <taxon>Ixodinae</taxon>
        <taxon>Ixodes</taxon>
    </lineage>
</organism>
<dbReference type="AlphaFoldDB" id="A0A131Y8V9"/>